<organism evidence="1">
    <name type="scientific">Brassica napus</name>
    <name type="common">Rape</name>
    <dbReference type="NCBI Taxonomy" id="3708"/>
    <lineage>
        <taxon>Eukaryota</taxon>
        <taxon>Viridiplantae</taxon>
        <taxon>Streptophyta</taxon>
        <taxon>Embryophyta</taxon>
        <taxon>Tracheophyta</taxon>
        <taxon>Spermatophyta</taxon>
        <taxon>Magnoliopsida</taxon>
        <taxon>eudicotyledons</taxon>
        <taxon>Gunneridae</taxon>
        <taxon>Pentapetalae</taxon>
        <taxon>rosids</taxon>
        <taxon>malvids</taxon>
        <taxon>Brassicales</taxon>
        <taxon>Brassicaceae</taxon>
        <taxon>Brassiceae</taxon>
        <taxon>Brassica</taxon>
    </lineage>
</organism>
<reference evidence="1" key="2">
    <citation type="submission" date="2014-06" db="EMBL/GenBank/DDBJ databases">
        <authorList>
            <person name="Genoscope - CEA"/>
        </authorList>
    </citation>
    <scope>NUCLEOTIDE SEQUENCE</scope>
</reference>
<dbReference type="PaxDb" id="3708-A0A078K2M6"/>
<accession>A0A078K2M6</accession>
<dbReference type="STRING" id="3708.A0A078K2M6"/>
<feature type="non-terminal residue" evidence="1">
    <location>
        <position position="1"/>
    </location>
</feature>
<gene>
    <name evidence="1" type="primary">BnaCnng76230D</name>
    <name evidence="1" type="ORF">GSBRNA2T00025236001</name>
</gene>
<sequence length="53" mass="6270">TNSWFLDQQINAGIEPSKETLENLRRRCLRELDYKKDVQVDSLAKKFQIRMGS</sequence>
<dbReference type="PANTHER" id="PTHR47205">
    <property type="entry name" value="OS07G0599000 PROTEIN"/>
    <property type="match status" value="1"/>
</dbReference>
<dbReference type="EMBL" id="LK049265">
    <property type="protein sequence ID" value="CDY72152.1"/>
    <property type="molecule type" value="Genomic_DNA"/>
</dbReference>
<protein>
    <submittedName>
        <fullName evidence="1">BnaCnng76230D protein</fullName>
    </submittedName>
</protein>
<evidence type="ECO:0000313" key="1">
    <source>
        <dbReference type="EMBL" id="CDY72152.1"/>
    </source>
</evidence>
<dbReference type="AlphaFoldDB" id="A0A078K2M6"/>
<dbReference type="Gramene" id="CDY72152">
    <property type="protein sequence ID" value="CDY72152"/>
    <property type="gene ID" value="GSBRNA2T00025236001"/>
</dbReference>
<reference evidence="1" key="1">
    <citation type="journal article" date="2014" name="Science">
        <title>Plant genetics. Early allopolyploid evolution in the post-Neolithic Brassica napus oilseed genome.</title>
        <authorList>
            <person name="Chalhoub B."/>
            <person name="Denoeud F."/>
            <person name="Liu S."/>
            <person name="Parkin I.A."/>
            <person name="Tang H."/>
            <person name="Wang X."/>
            <person name="Chiquet J."/>
            <person name="Belcram H."/>
            <person name="Tong C."/>
            <person name="Samans B."/>
            <person name="Correa M."/>
            <person name="Da Silva C."/>
            <person name="Just J."/>
            <person name="Falentin C."/>
            <person name="Koh C.S."/>
            <person name="Le Clainche I."/>
            <person name="Bernard M."/>
            <person name="Bento P."/>
            <person name="Noel B."/>
            <person name="Labadie K."/>
            <person name="Alberti A."/>
            <person name="Charles M."/>
            <person name="Arnaud D."/>
            <person name="Guo H."/>
            <person name="Daviaud C."/>
            <person name="Alamery S."/>
            <person name="Jabbari K."/>
            <person name="Zhao M."/>
            <person name="Edger P.P."/>
            <person name="Chelaifa H."/>
            <person name="Tack D."/>
            <person name="Lassalle G."/>
            <person name="Mestiri I."/>
            <person name="Schnel N."/>
            <person name="Le Paslier M.C."/>
            <person name="Fan G."/>
            <person name="Renault V."/>
            <person name="Bayer P.E."/>
            <person name="Golicz A.A."/>
            <person name="Manoli S."/>
            <person name="Lee T.H."/>
            <person name="Thi V.H."/>
            <person name="Chalabi S."/>
            <person name="Hu Q."/>
            <person name="Fan C."/>
            <person name="Tollenaere R."/>
            <person name="Lu Y."/>
            <person name="Battail C."/>
            <person name="Shen J."/>
            <person name="Sidebottom C.H."/>
            <person name="Wang X."/>
            <person name="Canaguier A."/>
            <person name="Chauveau A."/>
            <person name="Berard A."/>
            <person name="Deniot G."/>
            <person name="Guan M."/>
            <person name="Liu Z."/>
            <person name="Sun F."/>
            <person name="Lim Y.P."/>
            <person name="Lyons E."/>
            <person name="Town C.D."/>
            <person name="Bancroft I."/>
            <person name="Wang X."/>
            <person name="Meng J."/>
            <person name="Ma J."/>
            <person name="Pires J.C."/>
            <person name="King G.J."/>
            <person name="Brunel D."/>
            <person name="Delourme R."/>
            <person name="Renard M."/>
            <person name="Aury J.M."/>
            <person name="Adams K.L."/>
            <person name="Batley J."/>
            <person name="Snowdon R.J."/>
            <person name="Tost J."/>
            <person name="Edwards D."/>
            <person name="Zhou Y."/>
            <person name="Hua W."/>
            <person name="Sharpe A.G."/>
            <person name="Paterson A.H."/>
            <person name="Guan C."/>
            <person name="Wincker P."/>
        </authorList>
    </citation>
    <scope>NUCLEOTIDE SEQUENCE [LARGE SCALE GENOMIC DNA]</scope>
</reference>
<dbReference type="PANTHER" id="PTHR47205:SF1">
    <property type="entry name" value="OS07G0599000 PROTEIN"/>
    <property type="match status" value="1"/>
</dbReference>
<proteinExistence type="predicted"/>
<dbReference type="OMA" id="SWFLDQQ"/>
<dbReference type="InterPro" id="IPR044605">
    <property type="entry name" value="At1g26460-like"/>
</dbReference>
<name>A0A078K2M6_BRANA</name>